<evidence type="ECO:0000313" key="2">
    <source>
        <dbReference type="Proteomes" id="UP000886998"/>
    </source>
</evidence>
<reference evidence="1" key="1">
    <citation type="submission" date="2020-08" db="EMBL/GenBank/DDBJ databases">
        <title>Multicomponent nature underlies the extraordinary mechanical properties of spider dragline silk.</title>
        <authorList>
            <person name="Kono N."/>
            <person name="Nakamura H."/>
            <person name="Mori M."/>
            <person name="Yoshida Y."/>
            <person name="Ohtoshi R."/>
            <person name="Malay A.D."/>
            <person name="Moran D.A.P."/>
            <person name="Tomita M."/>
            <person name="Numata K."/>
            <person name="Arakawa K."/>
        </authorList>
    </citation>
    <scope>NUCLEOTIDE SEQUENCE</scope>
</reference>
<protein>
    <submittedName>
        <fullName evidence="1">Uncharacterized protein</fullName>
    </submittedName>
</protein>
<comment type="caution">
    <text evidence="1">The sequence shown here is derived from an EMBL/GenBank/DDBJ whole genome shotgun (WGS) entry which is preliminary data.</text>
</comment>
<name>A0A8X6MID4_9ARAC</name>
<evidence type="ECO:0000313" key="1">
    <source>
        <dbReference type="EMBL" id="GFS60932.1"/>
    </source>
</evidence>
<accession>A0A8X6MID4</accession>
<keyword evidence="2" id="KW-1185">Reference proteome</keyword>
<dbReference type="EMBL" id="BMAV01027620">
    <property type="protein sequence ID" value="GFS60932.1"/>
    <property type="molecule type" value="Genomic_DNA"/>
</dbReference>
<proteinExistence type="predicted"/>
<sequence>MIIKHEHGFNIKWTEEFSRTVFLPQMVQYVAVSLTSHVNNAPFFKNGIVPNMFSKHFFLSEFCFNVTYEMARNTLHNSFTGSTLYFLDKKHVRTSRKLHFLVMANNSAFTRTSVT</sequence>
<gene>
    <name evidence="1" type="ORF">TNIN_142981</name>
</gene>
<dbReference type="AlphaFoldDB" id="A0A8X6MID4"/>
<dbReference type="Proteomes" id="UP000886998">
    <property type="component" value="Unassembled WGS sequence"/>
</dbReference>
<organism evidence="1 2">
    <name type="scientific">Trichonephila inaurata madagascariensis</name>
    <dbReference type="NCBI Taxonomy" id="2747483"/>
    <lineage>
        <taxon>Eukaryota</taxon>
        <taxon>Metazoa</taxon>
        <taxon>Ecdysozoa</taxon>
        <taxon>Arthropoda</taxon>
        <taxon>Chelicerata</taxon>
        <taxon>Arachnida</taxon>
        <taxon>Araneae</taxon>
        <taxon>Araneomorphae</taxon>
        <taxon>Entelegynae</taxon>
        <taxon>Araneoidea</taxon>
        <taxon>Nephilidae</taxon>
        <taxon>Trichonephila</taxon>
        <taxon>Trichonephila inaurata</taxon>
    </lineage>
</organism>